<keyword evidence="6 10" id="KW-0862">Zinc</keyword>
<comment type="similarity">
    <text evidence="10">Belongs to the peptidase M48 family.</text>
</comment>
<evidence type="ECO:0000256" key="1">
    <source>
        <dbReference type="ARBA" id="ARBA00022475"/>
    </source>
</evidence>
<dbReference type="PANTHER" id="PTHR43221">
    <property type="entry name" value="PROTEASE HTPX"/>
    <property type="match status" value="1"/>
</dbReference>
<dbReference type="InterPro" id="IPR001915">
    <property type="entry name" value="Peptidase_M48"/>
</dbReference>
<dbReference type="RefSeq" id="WP_081191682.1">
    <property type="nucleotide sequence ID" value="NZ_MWIH01000005.1"/>
</dbReference>
<gene>
    <name evidence="12" type="ORF">B1813_10805</name>
</gene>
<evidence type="ECO:0000256" key="7">
    <source>
        <dbReference type="ARBA" id="ARBA00022989"/>
    </source>
</evidence>
<dbReference type="Pfam" id="PF01435">
    <property type="entry name" value="Peptidase_M48"/>
    <property type="match status" value="1"/>
</dbReference>
<evidence type="ECO:0000259" key="11">
    <source>
        <dbReference type="Pfam" id="PF01435"/>
    </source>
</evidence>
<accession>A0A1V9A6J3</accession>
<evidence type="ECO:0000256" key="10">
    <source>
        <dbReference type="RuleBase" id="RU003983"/>
    </source>
</evidence>
<evidence type="ECO:0000256" key="2">
    <source>
        <dbReference type="ARBA" id="ARBA00022670"/>
    </source>
</evidence>
<evidence type="ECO:0000313" key="12">
    <source>
        <dbReference type="EMBL" id="OQO92646.1"/>
    </source>
</evidence>
<evidence type="ECO:0000256" key="9">
    <source>
        <dbReference type="ARBA" id="ARBA00023136"/>
    </source>
</evidence>
<sequence>MVSSSPSGQTPARVRLPGISPRAYEHPVDRGALATLRLVPGFAEVLKAVSGFVHERGEQLLALSSALRVGPTQYPELDVLRRECAHILDLDEVPDVFVARGAEPNAMAIGMRTPFVVLTTGLVELLDTDGLRFVLGHEFGHVLSGHAVYRTMLLRLLDLRPSMSWNPMSALGLRAVLAALTEWFRKAELSCDRAGLLCGQDSAAALRTQVLMAGGIDPRRVDIEAFLRQADEYESVDSIRDSIVKLRNIETVDHPLAVVRAAQVQRWAASEEYRAILAGDYPRRDGESPHRGWAEDVGAAARSYKESLSASADPLMSVFAEVGKTVSGAADTVWSTVRRRGGS</sequence>
<keyword evidence="5 10" id="KW-0378">Hydrolase</keyword>
<feature type="domain" description="Peptidase M48" evidence="11">
    <location>
        <begin position="80"/>
        <end position="267"/>
    </location>
</feature>
<dbReference type="Gene3D" id="3.30.2010.10">
    <property type="entry name" value="Metalloproteases ('zincins'), catalytic domain"/>
    <property type="match status" value="1"/>
</dbReference>
<keyword evidence="1" id="KW-1003">Cell membrane</keyword>
<dbReference type="Proteomes" id="UP000192591">
    <property type="component" value="Unassembled WGS sequence"/>
</dbReference>
<keyword evidence="8 10" id="KW-0482">Metalloprotease</keyword>
<keyword evidence="2 10" id="KW-0645">Protease</keyword>
<evidence type="ECO:0000256" key="8">
    <source>
        <dbReference type="ARBA" id="ARBA00023049"/>
    </source>
</evidence>
<dbReference type="PANTHER" id="PTHR43221:SF3">
    <property type="entry name" value="SLL1280 PROTEIN"/>
    <property type="match status" value="1"/>
</dbReference>
<dbReference type="STRING" id="1962155.B1813_10805"/>
<protein>
    <submittedName>
        <fullName evidence="12">Zn-dependent protease</fullName>
    </submittedName>
</protein>
<dbReference type="CDD" id="cd07325">
    <property type="entry name" value="M48_Ste24p_like"/>
    <property type="match status" value="1"/>
</dbReference>
<reference evidence="12 13" key="1">
    <citation type="submission" date="2017-02" db="EMBL/GenBank/DDBJ databases">
        <title>Draft genome of Saccharomonospora sp. 154.</title>
        <authorList>
            <person name="Alonso-Carmona G.S."/>
            <person name="De La Haba R."/>
            <person name="Vera-Gargallo B."/>
            <person name="Sandoval-Trujillo A.H."/>
            <person name="Ramirez-Duran N."/>
            <person name="Ventosa A."/>
        </authorList>
    </citation>
    <scope>NUCLEOTIDE SEQUENCE [LARGE SCALE GENOMIC DNA]</scope>
    <source>
        <strain evidence="12 13">LRS4.154</strain>
    </source>
</reference>
<keyword evidence="4" id="KW-0479">Metal-binding</keyword>
<dbReference type="AlphaFoldDB" id="A0A1V9A6J3"/>
<dbReference type="GO" id="GO:0006508">
    <property type="term" value="P:proteolysis"/>
    <property type="evidence" value="ECO:0007669"/>
    <property type="project" value="UniProtKB-KW"/>
</dbReference>
<proteinExistence type="inferred from homology"/>
<comment type="caution">
    <text evidence="12">The sequence shown here is derived from an EMBL/GenBank/DDBJ whole genome shotgun (WGS) entry which is preliminary data.</text>
</comment>
<dbReference type="GO" id="GO:0046872">
    <property type="term" value="F:metal ion binding"/>
    <property type="evidence" value="ECO:0007669"/>
    <property type="project" value="UniProtKB-KW"/>
</dbReference>
<evidence type="ECO:0000313" key="13">
    <source>
        <dbReference type="Proteomes" id="UP000192591"/>
    </source>
</evidence>
<comment type="cofactor">
    <cofactor evidence="10">
        <name>Zn(2+)</name>
        <dbReference type="ChEBI" id="CHEBI:29105"/>
    </cofactor>
    <text evidence="10">Binds 1 zinc ion per subunit.</text>
</comment>
<organism evidence="12 13">
    <name type="scientific">Saccharomonospora piscinae</name>
    <dbReference type="NCBI Taxonomy" id="687388"/>
    <lineage>
        <taxon>Bacteria</taxon>
        <taxon>Bacillati</taxon>
        <taxon>Actinomycetota</taxon>
        <taxon>Actinomycetes</taxon>
        <taxon>Pseudonocardiales</taxon>
        <taxon>Pseudonocardiaceae</taxon>
        <taxon>Saccharomonospora</taxon>
    </lineage>
</organism>
<evidence type="ECO:0000256" key="3">
    <source>
        <dbReference type="ARBA" id="ARBA00022692"/>
    </source>
</evidence>
<dbReference type="GO" id="GO:0004222">
    <property type="term" value="F:metalloendopeptidase activity"/>
    <property type="evidence" value="ECO:0007669"/>
    <property type="project" value="InterPro"/>
</dbReference>
<dbReference type="InterPro" id="IPR050083">
    <property type="entry name" value="HtpX_protease"/>
</dbReference>
<evidence type="ECO:0000256" key="5">
    <source>
        <dbReference type="ARBA" id="ARBA00022801"/>
    </source>
</evidence>
<keyword evidence="9" id="KW-0472">Membrane</keyword>
<keyword evidence="7" id="KW-1133">Transmembrane helix</keyword>
<dbReference type="EMBL" id="MWIH01000005">
    <property type="protein sequence ID" value="OQO92646.1"/>
    <property type="molecule type" value="Genomic_DNA"/>
</dbReference>
<name>A0A1V9A6J3_SACPI</name>
<keyword evidence="3" id="KW-0812">Transmembrane</keyword>
<keyword evidence="13" id="KW-1185">Reference proteome</keyword>
<evidence type="ECO:0000256" key="6">
    <source>
        <dbReference type="ARBA" id="ARBA00022833"/>
    </source>
</evidence>
<evidence type="ECO:0000256" key="4">
    <source>
        <dbReference type="ARBA" id="ARBA00022723"/>
    </source>
</evidence>